<gene>
    <name evidence="2" type="ORF">ABB27_13960</name>
</gene>
<reference evidence="2 3" key="1">
    <citation type="submission" date="2015-05" db="EMBL/GenBank/DDBJ databases">
        <title>Genome sequencing and analysis of members of genus Stenotrophomonas.</title>
        <authorList>
            <person name="Patil P.P."/>
            <person name="Midha S."/>
            <person name="Patil P.B."/>
        </authorList>
    </citation>
    <scope>NUCLEOTIDE SEQUENCE [LARGE SCALE GENOMIC DNA]</scope>
    <source>
        <strain evidence="2 3">DSM 18941</strain>
    </source>
</reference>
<dbReference type="AlphaFoldDB" id="A0A0R0CJD8"/>
<accession>A0A0R0CJD8</accession>
<organism evidence="2 3">
    <name type="scientific">Stenotrophomonas terrae</name>
    <dbReference type="NCBI Taxonomy" id="405446"/>
    <lineage>
        <taxon>Bacteria</taxon>
        <taxon>Pseudomonadati</taxon>
        <taxon>Pseudomonadota</taxon>
        <taxon>Gammaproteobacteria</taxon>
        <taxon>Lysobacterales</taxon>
        <taxon>Lysobacteraceae</taxon>
        <taxon>Stenotrophomonas</taxon>
    </lineage>
</organism>
<feature type="transmembrane region" description="Helical" evidence="1">
    <location>
        <begin position="215"/>
        <end position="240"/>
    </location>
</feature>
<protein>
    <submittedName>
        <fullName evidence="2">Uncharacterized protein</fullName>
    </submittedName>
</protein>
<sequence length="253" mass="28991">MSKCKVQLAIVGHPPPDFDARELASWNSNVFEISSVIESFQLNEDAAGDDWEFSDVQFENAVRRDPTCDFLVMFVTVKLECNWYLRRLSDNRIVFTFYEMDHIVRHHRLPLKNLSLRVLYAAVLVFRRYGSRIPVASESTNYAHDETRGCLFDMNANKMDVVASLHRPCVCERCCSQLKEAKVSNELIESVKKEIRKVQKPLADRIIDFVRAHTIFSIFVSVLSALVLGITASLIAAWVYEFMKATLSSFLQA</sequence>
<dbReference type="Proteomes" id="UP000051863">
    <property type="component" value="Unassembled WGS sequence"/>
</dbReference>
<dbReference type="RefSeq" id="WP_161809657.1">
    <property type="nucleotide sequence ID" value="NZ_LDJJ01000048.1"/>
</dbReference>
<evidence type="ECO:0000256" key="1">
    <source>
        <dbReference type="SAM" id="Phobius"/>
    </source>
</evidence>
<dbReference type="EMBL" id="LDJJ01000048">
    <property type="protein sequence ID" value="KRG66354.1"/>
    <property type="molecule type" value="Genomic_DNA"/>
</dbReference>
<dbReference type="OrthoDB" id="1331475at2"/>
<keyword evidence="1" id="KW-0812">Transmembrane</keyword>
<keyword evidence="1" id="KW-0472">Membrane</keyword>
<name>A0A0R0CJD8_9GAMM</name>
<proteinExistence type="predicted"/>
<dbReference type="PATRIC" id="fig|405446.3.peg.2407"/>
<keyword evidence="3" id="KW-1185">Reference proteome</keyword>
<evidence type="ECO:0000313" key="2">
    <source>
        <dbReference type="EMBL" id="KRG66354.1"/>
    </source>
</evidence>
<comment type="caution">
    <text evidence="2">The sequence shown here is derived from an EMBL/GenBank/DDBJ whole genome shotgun (WGS) entry which is preliminary data.</text>
</comment>
<evidence type="ECO:0000313" key="3">
    <source>
        <dbReference type="Proteomes" id="UP000051863"/>
    </source>
</evidence>
<keyword evidence="1" id="KW-1133">Transmembrane helix</keyword>